<accession>A0A699X120</accession>
<reference evidence="1" key="1">
    <citation type="journal article" date="2019" name="Sci. Rep.">
        <title>Draft genome of Tanacetum cinerariifolium, the natural source of mosquito coil.</title>
        <authorList>
            <person name="Yamashiro T."/>
            <person name="Shiraishi A."/>
            <person name="Satake H."/>
            <person name="Nakayama K."/>
        </authorList>
    </citation>
    <scope>NUCLEOTIDE SEQUENCE</scope>
</reference>
<proteinExistence type="predicted"/>
<evidence type="ECO:0000313" key="1">
    <source>
        <dbReference type="EMBL" id="GFD50354.1"/>
    </source>
</evidence>
<feature type="non-terminal residue" evidence="1">
    <location>
        <position position="1"/>
    </location>
</feature>
<gene>
    <name evidence="1" type="ORF">Tci_922323</name>
</gene>
<organism evidence="1">
    <name type="scientific">Tanacetum cinerariifolium</name>
    <name type="common">Dalmatian daisy</name>
    <name type="synonym">Chrysanthemum cinerariifolium</name>
    <dbReference type="NCBI Taxonomy" id="118510"/>
    <lineage>
        <taxon>Eukaryota</taxon>
        <taxon>Viridiplantae</taxon>
        <taxon>Streptophyta</taxon>
        <taxon>Embryophyta</taxon>
        <taxon>Tracheophyta</taxon>
        <taxon>Spermatophyta</taxon>
        <taxon>Magnoliopsida</taxon>
        <taxon>eudicotyledons</taxon>
        <taxon>Gunneridae</taxon>
        <taxon>Pentapetalae</taxon>
        <taxon>asterids</taxon>
        <taxon>campanulids</taxon>
        <taxon>Asterales</taxon>
        <taxon>Asteraceae</taxon>
        <taxon>Asteroideae</taxon>
        <taxon>Anthemideae</taxon>
        <taxon>Anthemidinae</taxon>
        <taxon>Tanacetum</taxon>
    </lineage>
</organism>
<name>A0A699X120_TANCI</name>
<dbReference type="EMBL" id="BKCJ011756359">
    <property type="protein sequence ID" value="GFD50354.1"/>
    <property type="molecule type" value="Genomic_DNA"/>
</dbReference>
<comment type="caution">
    <text evidence="1">The sequence shown here is derived from an EMBL/GenBank/DDBJ whole genome shotgun (WGS) entry which is preliminary data.</text>
</comment>
<sequence length="77" mass="8152">LAVLQLAGQSLSPRPAVWWQLVASGCLGPGWFGRGLLAPPVPALGTLGPECASGKCQPVPYSVRRPQPEKFECWLPG</sequence>
<protein>
    <submittedName>
        <fullName evidence="1">Uncharacterized protein</fullName>
    </submittedName>
</protein>
<dbReference type="AlphaFoldDB" id="A0A699X120"/>